<gene>
    <name evidence="1" type="ORF">T265_03855</name>
</gene>
<reference evidence="1 2" key="1">
    <citation type="submission" date="2013-11" db="EMBL/GenBank/DDBJ databases">
        <title>Opisthorchis viverrini - life in the bile duct.</title>
        <authorList>
            <person name="Young N.D."/>
            <person name="Nagarajan N."/>
            <person name="Lin S.J."/>
            <person name="Korhonen P.K."/>
            <person name="Jex A.R."/>
            <person name="Hall R.S."/>
            <person name="Safavi-Hemami H."/>
            <person name="Kaewkong W."/>
            <person name="Bertrand D."/>
            <person name="Gao S."/>
            <person name="Seet Q."/>
            <person name="Wongkham S."/>
            <person name="Teh B.T."/>
            <person name="Wongkham C."/>
            <person name="Intapan P.M."/>
            <person name="Maleewong W."/>
            <person name="Yang X."/>
            <person name="Hu M."/>
            <person name="Wang Z."/>
            <person name="Hofmann A."/>
            <person name="Sternberg P.W."/>
            <person name="Tan P."/>
            <person name="Wang J."/>
            <person name="Gasser R.B."/>
        </authorList>
    </citation>
    <scope>NUCLEOTIDE SEQUENCE [LARGE SCALE GENOMIC DNA]</scope>
</reference>
<name>A0A074ZQ61_OPIVI</name>
<dbReference type="RefSeq" id="XP_009166700.1">
    <property type="nucleotide sequence ID" value="XM_009168436.1"/>
</dbReference>
<sequence>MRIIGDVGSEIDQNPNSRALGQRLELSLAVRVLHLIPKVRIRFRWNSSKMMTLGGIDQQTPVHFGV</sequence>
<dbReference type="Proteomes" id="UP000054324">
    <property type="component" value="Unassembled WGS sequence"/>
</dbReference>
<dbReference type="GeneID" id="20318042"/>
<proteinExistence type="predicted"/>
<organism evidence="1 2">
    <name type="scientific">Opisthorchis viverrini</name>
    <name type="common">Southeast Asian liver fluke</name>
    <dbReference type="NCBI Taxonomy" id="6198"/>
    <lineage>
        <taxon>Eukaryota</taxon>
        <taxon>Metazoa</taxon>
        <taxon>Spiralia</taxon>
        <taxon>Lophotrochozoa</taxon>
        <taxon>Platyhelminthes</taxon>
        <taxon>Trematoda</taxon>
        <taxon>Digenea</taxon>
        <taxon>Opisthorchiida</taxon>
        <taxon>Opisthorchiata</taxon>
        <taxon>Opisthorchiidae</taxon>
        <taxon>Opisthorchis</taxon>
    </lineage>
</organism>
<dbReference type="KEGG" id="ovi:T265_03855"/>
<keyword evidence="2" id="KW-1185">Reference proteome</keyword>
<evidence type="ECO:0000313" key="1">
    <source>
        <dbReference type="EMBL" id="KER29558.1"/>
    </source>
</evidence>
<protein>
    <submittedName>
        <fullName evidence="1">Uncharacterized protein</fullName>
    </submittedName>
</protein>
<accession>A0A074ZQ61</accession>
<dbReference type="AlphaFoldDB" id="A0A074ZQ61"/>
<dbReference type="CTD" id="20318042"/>
<evidence type="ECO:0000313" key="2">
    <source>
        <dbReference type="Proteomes" id="UP000054324"/>
    </source>
</evidence>
<dbReference type="EMBL" id="KL596676">
    <property type="protein sequence ID" value="KER29558.1"/>
    <property type="molecule type" value="Genomic_DNA"/>
</dbReference>